<gene>
    <name evidence="1" type="ORF">NCTC11535_01157</name>
</gene>
<accession>A0ABY1VN15</accession>
<evidence type="ECO:0000313" key="2">
    <source>
        <dbReference type="Proteomes" id="UP000250006"/>
    </source>
</evidence>
<dbReference type="Proteomes" id="UP000250006">
    <property type="component" value="Unassembled WGS sequence"/>
</dbReference>
<protein>
    <submittedName>
        <fullName evidence="1">Uncharacterized protein</fullName>
    </submittedName>
</protein>
<name>A0ABY1VN15_9ACTO</name>
<comment type="caution">
    <text evidence="1">The sequence shown here is derived from an EMBL/GenBank/DDBJ whole genome shotgun (WGS) entry which is preliminary data.</text>
</comment>
<keyword evidence="2" id="KW-1185">Reference proteome</keyword>
<reference evidence="1 2" key="1">
    <citation type="submission" date="2018-06" db="EMBL/GenBank/DDBJ databases">
        <authorList>
            <consortium name="Pathogen Informatics"/>
            <person name="Doyle S."/>
        </authorList>
    </citation>
    <scope>NUCLEOTIDE SEQUENCE [LARGE SCALE GENOMIC DNA]</scope>
    <source>
        <strain evidence="1 2">NCTC11535</strain>
    </source>
</reference>
<sequence length="64" mass="7386">MITDPPTTTAQVISEARAALAACTQGNRYERWQAQQDLRDRAETYIDYLLEEIDRMKELESHDG</sequence>
<dbReference type="EMBL" id="UAPQ01000007">
    <property type="protein sequence ID" value="SPT53493.1"/>
    <property type="molecule type" value="Genomic_DNA"/>
</dbReference>
<dbReference type="RefSeq" id="WP_111836458.1">
    <property type="nucleotide sequence ID" value="NZ_UAPQ01000007.1"/>
</dbReference>
<proteinExistence type="predicted"/>
<evidence type="ECO:0000313" key="1">
    <source>
        <dbReference type="EMBL" id="SPT53493.1"/>
    </source>
</evidence>
<organism evidence="1 2">
    <name type="scientific">Actinomyces bovis</name>
    <dbReference type="NCBI Taxonomy" id="1658"/>
    <lineage>
        <taxon>Bacteria</taxon>
        <taxon>Bacillati</taxon>
        <taxon>Actinomycetota</taxon>
        <taxon>Actinomycetes</taxon>
        <taxon>Actinomycetales</taxon>
        <taxon>Actinomycetaceae</taxon>
        <taxon>Actinomyces</taxon>
    </lineage>
</organism>